<dbReference type="CDD" id="cd09757">
    <property type="entry name" value="Cas8c_I-C"/>
    <property type="match status" value="1"/>
</dbReference>
<gene>
    <name evidence="1" type="primary">cas8c</name>
    <name evidence="1" type="ORF">L0Y14_10005</name>
</gene>
<dbReference type="InterPro" id="IPR010144">
    <property type="entry name" value="CRISPR-assoc_prot_Csd1-typ"/>
</dbReference>
<evidence type="ECO:0000313" key="2">
    <source>
        <dbReference type="Proteomes" id="UP001056649"/>
    </source>
</evidence>
<dbReference type="Pfam" id="PF09709">
    <property type="entry name" value="Cas_Csd1"/>
    <property type="match status" value="1"/>
</dbReference>
<dbReference type="NCBIfam" id="TIGR01863">
    <property type="entry name" value="cas_Csd1"/>
    <property type="match status" value="1"/>
</dbReference>
<accession>A0A9J6ZUT5</accession>
<protein>
    <submittedName>
        <fullName evidence="1">Type I-C CRISPR-associated protein Cas8c/Csd1</fullName>
    </submittedName>
</protein>
<proteinExistence type="predicted"/>
<dbReference type="Proteomes" id="UP001056649">
    <property type="component" value="Chromosome"/>
</dbReference>
<dbReference type="RefSeq" id="WP_005966190.1">
    <property type="nucleotide sequence ID" value="NZ_CP090569.1"/>
</dbReference>
<dbReference type="KEGG" id="eps:L0Y14_10005"/>
<organism evidence="1 2">
    <name type="scientific">Candidatus Endoriftia persephonae</name>
    <dbReference type="NCBI Taxonomy" id="393765"/>
    <lineage>
        <taxon>Bacteria</taxon>
        <taxon>Pseudomonadati</taxon>
        <taxon>Pseudomonadota</taxon>
        <taxon>Gammaproteobacteria</taxon>
        <taxon>Chromatiales</taxon>
        <taxon>Sedimenticolaceae</taxon>
        <taxon>Candidatus Endoriftia</taxon>
    </lineage>
</organism>
<dbReference type="AlphaFoldDB" id="A0A9J6ZUT5"/>
<sequence>MSWMAKLYETYEAAMQLDLDGDAKLMPISHTIQNAHIKIVIDGEGNFLRAEVLEKIPIIIPATEASAGRSGTKPPPHPLADKLQYVAKDYPKFGGKKWFDFDSYQQLLCEWCESEYSHPKSQAVYRYISQGEVIKDLIEAAVLFVDEEGLLLEQWEGEGEIPKIFKVLPKTKKLTDQGTALVTWSVEIAGDAHANTCDDQSLQQSWINYETSRGGLEGLCFISGERQSVAYSHPAKLRHSGDNAKLISANDLTGFTFRGRFTDTKKSIEQQGNQAASIGFMPTQKAHNALRWLIARQGFHNGEQRYVTWAVSGKPIPKPTESSWNLMSEELVLEDELPLSEADNAPDHTRNLGAAFAGQLNKYMAGYRARLNPTEDIVVMGIDSATPGRMSVIYYRELIASEFLDRLTRWHSEFAWHQRHKRELPASGNRKPKTETIWPICSPAPRNIAETAYGVTLTDELKKSVVERIMPCIIDAAPFPHDLLDSCVRRVSNRVSYKSDDFWRWQQDLGITCALYRGYFMRHPKPNLRKEYSMSLEENNHSRDYLYGRLLAIAECIEEIALSVGGENRTTTVARLMQRFADRPYSTWRNIELALLPYMQRLQVSRTEFLVDIKRELDRVLAAFATDDFTSERPLSGEFLLAYHCQRLEFPNKQTQSDSNKESN</sequence>
<name>A0A9J6ZUT5_9GAMM</name>
<reference evidence="1" key="1">
    <citation type="journal article" date="2022" name="Mol. Ecol. Resour.">
        <title>The complete and closed genome of the facultative generalist Candidatus Endoriftia persephone from deep-sea hydrothermal vents.</title>
        <authorList>
            <person name="de Oliveira A.L."/>
            <person name="Srivastava A."/>
            <person name="Espada-Hinojosa S."/>
            <person name="Bright M."/>
        </authorList>
    </citation>
    <scope>NUCLEOTIDE SEQUENCE</scope>
    <source>
        <strain evidence="1">Tica-EPR-9o50.N</strain>
    </source>
</reference>
<evidence type="ECO:0000313" key="1">
    <source>
        <dbReference type="EMBL" id="USF86474.1"/>
    </source>
</evidence>
<dbReference type="EMBL" id="CP090569">
    <property type="protein sequence ID" value="USF86474.1"/>
    <property type="molecule type" value="Genomic_DNA"/>
</dbReference>
<keyword evidence="2" id="KW-1185">Reference proteome</keyword>